<evidence type="ECO:0000313" key="4">
    <source>
        <dbReference type="Proteomes" id="UP000234951"/>
    </source>
</evidence>
<evidence type="ECO:0000313" key="2">
    <source>
        <dbReference type="EMBL" id="PLR84996.1"/>
    </source>
</evidence>
<dbReference type="EMBL" id="PGVA01000009">
    <property type="protein sequence ID" value="PLR84996.1"/>
    <property type="molecule type" value="Genomic_DNA"/>
</dbReference>
<dbReference type="EMBL" id="PGVD01000054">
    <property type="protein sequence ID" value="PLR93257.1"/>
    <property type="molecule type" value="Genomic_DNA"/>
</dbReference>
<evidence type="ECO:0000259" key="1">
    <source>
        <dbReference type="Pfam" id="PF01636"/>
    </source>
</evidence>
<dbReference type="Pfam" id="PF01636">
    <property type="entry name" value="APH"/>
    <property type="match status" value="1"/>
</dbReference>
<dbReference type="InterPro" id="IPR047175">
    <property type="entry name" value="CotS-like"/>
</dbReference>
<reference evidence="3 5" key="2">
    <citation type="submission" date="2017-12" db="EMBL/GenBank/DDBJ databases">
        <title>Comparative Functional Genomics of Dry Heat Resistant strains isolated from the Viking Spacecraft.</title>
        <authorList>
            <person name="Seuylemezian A."/>
            <person name="Cooper K."/>
            <person name="Vaishampayan P."/>
        </authorList>
    </citation>
    <scope>NUCLEOTIDE SEQUENCE [LARGE SCALE GENOMIC DNA]</scope>
    <source>
        <strain evidence="3 5">ATCC 29669</strain>
    </source>
</reference>
<sequence>MSDDDRLRSISPILNSYAVKPYFVEDFGSIQKIYSDKGTFALKKIALSNRTDFVRHIHFLYQKGYNRIVPIYPATDGRYAVLHKNMLYYLMPWLPNEERENQFQKHQQLFRELARLHTLSAKDIKITSDERNEHYETTVQQWEKDKGFLFEFIDQCEKKLYMSPFELMFCLYYHEISQALLFSQRKLEEWHEKTKDAEKARIVLVHGKVSIEHFLFDNRGYGYFINFEQSRPASPAHDLLPFLSRTLKTYPRQCNDCIDWVYSYFKYFPFKEDEMMLFLSYLAYPGQIIRTAVDYFQKTTRKQERKLVQQLQRHFWHLKNTEFLVMKIDEIERQKKQEKEGSQEKEGAQENNS</sequence>
<keyword evidence="2" id="KW-0167">Capsid protein</keyword>
<dbReference type="InterPro" id="IPR011009">
    <property type="entry name" value="Kinase-like_dom_sf"/>
</dbReference>
<dbReference type="Proteomes" id="UP000234951">
    <property type="component" value="Unassembled WGS sequence"/>
</dbReference>
<dbReference type="SUPFAM" id="SSF56112">
    <property type="entry name" value="Protein kinase-like (PK-like)"/>
    <property type="match status" value="1"/>
</dbReference>
<dbReference type="PANTHER" id="PTHR39179">
    <property type="entry name" value="SPORE COAT PROTEIN I"/>
    <property type="match status" value="1"/>
</dbReference>
<evidence type="ECO:0000313" key="3">
    <source>
        <dbReference type="EMBL" id="PLR93257.1"/>
    </source>
</evidence>
<dbReference type="PANTHER" id="PTHR39179:SF3">
    <property type="entry name" value="COTS-RELATED PROTEIN"/>
    <property type="match status" value="1"/>
</dbReference>
<organism evidence="2 4">
    <name type="scientific">Bacillus canaveralius</name>
    <dbReference type="NCBI Taxonomy" id="1403243"/>
    <lineage>
        <taxon>Bacteria</taxon>
        <taxon>Bacillati</taxon>
        <taxon>Bacillota</taxon>
        <taxon>Bacilli</taxon>
        <taxon>Bacillales</taxon>
        <taxon>Bacillaceae</taxon>
        <taxon>Bacillus</taxon>
    </lineage>
</organism>
<dbReference type="Proteomes" id="UP000235114">
    <property type="component" value="Unassembled WGS sequence"/>
</dbReference>
<keyword evidence="2" id="KW-0946">Virion</keyword>
<dbReference type="InterPro" id="IPR002575">
    <property type="entry name" value="Aminoglycoside_PTrfase"/>
</dbReference>
<evidence type="ECO:0000313" key="5">
    <source>
        <dbReference type="Proteomes" id="UP000235114"/>
    </source>
</evidence>
<comment type="caution">
    <text evidence="2">The sequence shown here is derived from an EMBL/GenBank/DDBJ whole genome shotgun (WGS) entry which is preliminary data.</text>
</comment>
<keyword evidence="5" id="KW-1185">Reference proteome</keyword>
<dbReference type="OrthoDB" id="2379727at2"/>
<proteinExistence type="predicted"/>
<dbReference type="Gene3D" id="3.30.200.20">
    <property type="entry name" value="Phosphorylase Kinase, domain 1"/>
    <property type="match status" value="1"/>
</dbReference>
<name>A0A2N5GQ42_9BACI</name>
<gene>
    <name evidence="2" type="primary">ysxE</name>
    <name evidence="2" type="ORF">CU635_05070</name>
    <name evidence="3" type="ORF">CVD25_17480</name>
</gene>
<feature type="domain" description="Aminoglycoside phosphotransferase" evidence="1">
    <location>
        <begin position="43"/>
        <end position="243"/>
    </location>
</feature>
<dbReference type="NCBIfam" id="TIGR02904">
    <property type="entry name" value="spore_ysxE"/>
    <property type="match status" value="1"/>
</dbReference>
<dbReference type="GO" id="GO:0042601">
    <property type="term" value="C:endospore-forming forespore"/>
    <property type="evidence" value="ECO:0007669"/>
    <property type="project" value="TreeGrafter"/>
</dbReference>
<accession>A0A2N5GQ42</accession>
<reference evidence="2 4" key="1">
    <citation type="submission" date="2017-11" db="EMBL/GenBank/DDBJ databases">
        <title>Comparitive Functional Genomics of Dry Heat Resistant strains isolated from the Viking Spacecraft.</title>
        <authorList>
            <person name="Seuylemezian A."/>
            <person name="Cooper K."/>
            <person name="Vaishampayan P."/>
        </authorList>
    </citation>
    <scope>NUCLEOTIDE SEQUENCE [LARGE SCALE GENOMIC DNA]</scope>
    <source>
        <strain evidence="2 4">M4.6</strain>
    </source>
</reference>
<protein>
    <submittedName>
        <fullName evidence="2">Spore coat protein YsxE</fullName>
    </submittedName>
</protein>
<dbReference type="InterPro" id="IPR014253">
    <property type="entry name" value="Spore_coat_YsxE"/>
</dbReference>
<dbReference type="Gene3D" id="3.90.1200.10">
    <property type="match status" value="1"/>
</dbReference>
<dbReference type="AlphaFoldDB" id="A0A2N5GQ42"/>
<dbReference type="RefSeq" id="WP_101576097.1">
    <property type="nucleotide sequence ID" value="NZ_PGVA01000009.1"/>
</dbReference>